<evidence type="ECO:0000313" key="2">
    <source>
        <dbReference type="EMBL" id="QNO51643.1"/>
    </source>
</evidence>
<protein>
    <submittedName>
        <fullName evidence="2">Uncharacterized protein</fullName>
    </submittedName>
</protein>
<accession>A0A7G9YUF9</accession>
<dbReference type="EMBL" id="MT631474">
    <property type="protein sequence ID" value="QNO51643.1"/>
    <property type="molecule type" value="Genomic_DNA"/>
</dbReference>
<proteinExistence type="predicted"/>
<sequence>MEENRIPKVLVISEGDFPKEVESITWEDIGKGTIPNIAEFDIVILNFVRMTPQKAKYIVDPYERGLRSIHNLLWSGSELILITDGEQRVTTVDQVTTNIFRILPVSIPFVKERGETILVEDEKYRDYYETHVDHWNFYIKDECKFQEDIAKKLLSEKEWTEYSSSMCQLSKVIARNGFNKPVSFSIKYGFTRRNSDKIRLSGLLTILQAPDKTESAESAIKTLLSNYGIHIKSKAPTWTNDFKVPGEESVGREIKQLEEDKIKTEEKIRSKEAEKEEITHYKELLFEDGDELRDIVWDTLDQIGFKVNKHDEYKEDGSIQEGKEVAVLEIKGREKSLTTGDVRQLDDWITDYTLREGKEPIGILIGNHYRLKKPESRNEPFPPDVLRYVKANSRKLSLITTFQLFEIFCRIKNGKLDADTVRKKIVRDEGVFDLKSILK</sequence>
<name>A0A7G9YUF9_9EURY</name>
<keyword evidence="1" id="KW-0175">Coiled coil</keyword>
<reference evidence="2" key="1">
    <citation type="submission" date="2020-06" db="EMBL/GenBank/DDBJ databases">
        <title>Unique genomic features of the anaerobic methanotrophic archaea.</title>
        <authorList>
            <person name="Chadwick G.L."/>
            <person name="Skennerton C.T."/>
            <person name="Laso-Perez R."/>
            <person name="Leu A.O."/>
            <person name="Speth D.R."/>
            <person name="Yu H."/>
            <person name="Morgan-Lang C."/>
            <person name="Hatzenpichler R."/>
            <person name="Goudeau D."/>
            <person name="Malmstrom R."/>
            <person name="Brazelton W.J."/>
            <person name="Woyke T."/>
            <person name="Hallam S.J."/>
            <person name="Tyson G.W."/>
            <person name="Wegener G."/>
            <person name="Boetius A."/>
            <person name="Orphan V."/>
        </authorList>
    </citation>
    <scope>NUCLEOTIDE SEQUENCE</scope>
</reference>
<feature type="coiled-coil region" evidence="1">
    <location>
        <begin position="247"/>
        <end position="274"/>
    </location>
</feature>
<dbReference type="AlphaFoldDB" id="A0A7G9YUF9"/>
<evidence type="ECO:0000256" key="1">
    <source>
        <dbReference type="SAM" id="Coils"/>
    </source>
</evidence>
<organism evidence="2">
    <name type="scientific">Candidatus Methanophagaceae archaeon ANME-1 ERB6</name>
    <dbReference type="NCBI Taxonomy" id="2759912"/>
    <lineage>
        <taxon>Archaea</taxon>
        <taxon>Methanobacteriati</taxon>
        <taxon>Methanobacteriota</taxon>
        <taxon>Stenosarchaea group</taxon>
        <taxon>Methanomicrobia</taxon>
        <taxon>Candidatus Methanophagales</taxon>
        <taxon>Candidatus Methanophagaceae</taxon>
    </lineage>
</organism>
<gene>
    <name evidence="2" type="ORF">JFJFMGFI_00042</name>
</gene>